<keyword evidence="3" id="KW-1185">Reference proteome</keyword>
<reference evidence="2 3" key="1">
    <citation type="journal article" date="2019" name="Environ. Microbiol.">
        <title>At the nexus of three kingdoms: the genome of the mycorrhizal fungus Gigaspora margarita provides insights into plant, endobacterial and fungal interactions.</title>
        <authorList>
            <person name="Venice F."/>
            <person name="Ghignone S."/>
            <person name="Salvioli di Fossalunga A."/>
            <person name="Amselem J."/>
            <person name="Novero M."/>
            <person name="Xianan X."/>
            <person name="Sedzielewska Toro K."/>
            <person name="Morin E."/>
            <person name="Lipzen A."/>
            <person name="Grigoriev I.V."/>
            <person name="Henrissat B."/>
            <person name="Martin F.M."/>
            <person name="Bonfante P."/>
        </authorList>
    </citation>
    <scope>NUCLEOTIDE SEQUENCE [LARGE SCALE GENOMIC DNA]</scope>
    <source>
        <strain evidence="2 3">BEG34</strain>
    </source>
</reference>
<accession>A0A8H4AT19</accession>
<comment type="caution">
    <text evidence="2">The sequence shown here is derived from an EMBL/GenBank/DDBJ whole genome shotgun (WGS) entry which is preliminary data.</text>
</comment>
<organism evidence="2 3">
    <name type="scientific">Gigaspora margarita</name>
    <dbReference type="NCBI Taxonomy" id="4874"/>
    <lineage>
        <taxon>Eukaryota</taxon>
        <taxon>Fungi</taxon>
        <taxon>Fungi incertae sedis</taxon>
        <taxon>Mucoromycota</taxon>
        <taxon>Glomeromycotina</taxon>
        <taxon>Glomeromycetes</taxon>
        <taxon>Diversisporales</taxon>
        <taxon>Gigasporaceae</taxon>
        <taxon>Gigaspora</taxon>
    </lineage>
</organism>
<evidence type="ECO:0000313" key="2">
    <source>
        <dbReference type="EMBL" id="KAF0529733.1"/>
    </source>
</evidence>
<gene>
    <name evidence="2" type="ORF">F8M41_012622</name>
</gene>
<proteinExistence type="predicted"/>
<evidence type="ECO:0000256" key="1">
    <source>
        <dbReference type="SAM" id="MobiDB-lite"/>
    </source>
</evidence>
<protein>
    <submittedName>
        <fullName evidence="2">Uncharacterized protein</fullName>
    </submittedName>
</protein>
<dbReference type="AlphaFoldDB" id="A0A8H4AT19"/>
<dbReference type="EMBL" id="WTPW01000257">
    <property type="protein sequence ID" value="KAF0529733.1"/>
    <property type="molecule type" value="Genomic_DNA"/>
</dbReference>
<sequence length="76" mass="8826">MTREDQSQGSMVQDVNIGNKSNSSDGIILVNKIKDERDKERRIAVSNDRRYQTSNEKTELREELAVKVQREGKKKF</sequence>
<name>A0A8H4AT19_GIGMA</name>
<evidence type="ECO:0000313" key="3">
    <source>
        <dbReference type="Proteomes" id="UP000439903"/>
    </source>
</evidence>
<feature type="region of interest" description="Disordered" evidence="1">
    <location>
        <begin position="1"/>
        <end position="24"/>
    </location>
</feature>
<dbReference type="Proteomes" id="UP000439903">
    <property type="component" value="Unassembled WGS sequence"/>
</dbReference>
<feature type="compositionally biased region" description="Polar residues" evidence="1">
    <location>
        <begin position="7"/>
        <end position="24"/>
    </location>
</feature>